<dbReference type="GO" id="GO:0005737">
    <property type="term" value="C:cytoplasm"/>
    <property type="evidence" value="ECO:0007669"/>
    <property type="project" value="TreeGrafter"/>
</dbReference>
<evidence type="ECO:0000256" key="2">
    <source>
        <dbReference type="ARBA" id="ARBA00022679"/>
    </source>
</evidence>
<dbReference type="SUPFAM" id="SSF54928">
    <property type="entry name" value="RNA-binding domain, RBD"/>
    <property type="match status" value="1"/>
</dbReference>
<dbReference type="AlphaFoldDB" id="A0A8S2MXG8"/>
<protein>
    <recommendedName>
        <fullName evidence="3">Methyltransferase type 11 domain-containing protein</fullName>
    </recommendedName>
</protein>
<evidence type="ECO:0000313" key="5">
    <source>
        <dbReference type="Proteomes" id="UP000681967"/>
    </source>
</evidence>
<dbReference type="Pfam" id="PF08241">
    <property type="entry name" value="Methyltransf_11"/>
    <property type="match status" value="1"/>
</dbReference>
<dbReference type="InterPro" id="IPR051422">
    <property type="entry name" value="AlkB_tRNA_MeTrf/Diox"/>
</dbReference>
<organism evidence="4 5">
    <name type="scientific">Rotaria magnacalcarata</name>
    <dbReference type="NCBI Taxonomy" id="392030"/>
    <lineage>
        <taxon>Eukaryota</taxon>
        <taxon>Metazoa</taxon>
        <taxon>Spiralia</taxon>
        <taxon>Gnathifera</taxon>
        <taxon>Rotifera</taxon>
        <taxon>Eurotatoria</taxon>
        <taxon>Bdelloidea</taxon>
        <taxon>Philodinida</taxon>
        <taxon>Philodinidae</taxon>
        <taxon>Rotaria</taxon>
    </lineage>
</organism>
<dbReference type="SUPFAM" id="SSF53335">
    <property type="entry name" value="S-adenosyl-L-methionine-dependent methyltransferases"/>
    <property type="match status" value="1"/>
</dbReference>
<gene>
    <name evidence="4" type="ORF">BYL167_LOCUS12391</name>
</gene>
<sequence length="311" mass="35798">MSSTAPPLTIPTSESDASQLEEEHVHKVYDKIAINFSDTRYKPWPRVVDFLRSFPCGSLILDVGCGNGKYMNISNDLMMIGCDRSEGLLKICRDRYFQVFLCDCMNIPVPTNMFDGAICIAVLHHISTEERRLSALKEIVRLLKPGGQALITVWAKEQELDNKKSTYITKNAKACPVHGNTETKNELIIHTPRTEFQQSDCLVPWNKPTEKLLRYYHVFIKDELEHILSGFCFVEYYTRLDAERAMRYINQTRLDDRIIRTDWDAGFVDGRQFGRGRNGGQVRDEYRKDYDPGRGGFSKRINPALEMEKVV</sequence>
<dbReference type="Proteomes" id="UP000681967">
    <property type="component" value="Unassembled WGS sequence"/>
</dbReference>
<accession>A0A8S2MXG8</accession>
<dbReference type="InterPro" id="IPR013216">
    <property type="entry name" value="Methyltransf_11"/>
</dbReference>
<evidence type="ECO:0000313" key="4">
    <source>
        <dbReference type="EMBL" id="CAF3976861.1"/>
    </source>
</evidence>
<evidence type="ECO:0000259" key="3">
    <source>
        <dbReference type="Pfam" id="PF08241"/>
    </source>
</evidence>
<keyword evidence="2" id="KW-0808">Transferase</keyword>
<dbReference type="EMBL" id="CAJOBH010004068">
    <property type="protein sequence ID" value="CAF3976861.1"/>
    <property type="molecule type" value="Genomic_DNA"/>
</dbReference>
<dbReference type="GO" id="GO:0002098">
    <property type="term" value="P:tRNA wobble uridine modification"/>
    <property type="evidence" value="ECO:0007669"/>
    <property type="project" value="TreeGrafter"/>
</dbReference>
<reference evidence="4" key="1">
    <citation type="submission" date="2021-02" db="EMBL/GenBank/DDBJ databases">
        <authorList>
            <person name="Nowell W R."/>
        </authorList>
    </citation>
    <scope>NUCLEOTIDE SEQUENCE</scope>
</reference>
<dbReference type="InterPro" id="IPR035979">
    <property type="entry name" value="RBD_domain_sf"/>
</dbReference>
<dbReference type="PANTHER" id="PTHR13069">
    <property type="entry name" value="ALKYLATED DNA REPAIR PROTEIN ALKB HOMOLOG 8"/>
    <property type="match status" value="1"/>
</dbReference>
<comment type="caution">
    <text evidence="4">The sequence shown here is derived from an EMBL/GenBank/DDBJ whole genome shotgun (WGS) entry which is preliminary data.</text>
</comment>
<dbReference type="GO" id="GO:0000049">
    <property type="term" value="F:tRNA binding"/>
    <property type="evidence" value="ECO:0007669"/>
    <property type="project" value="TreeGrafter"/>
</dbReference>
<dbReference type="GO" id="GO:0106335">
    <property type="term" value="F:tRNA (5-carboxymethyluridine(34)-5-O)-methyltransferase activity"/>
    <property type="evidence" value="ECO:0007669"/>
    <property type="project" value="TreeGrafter"/>
</dbReference>
<evidence type="ECO:0000256" key="1">
    <source>
        <dbReference type="ARBA" id="ARBA00022603"/>
    </source>
</evidence>
<keyword evidence="1" id="KW-0489">Methyltransferase</keyword>
<proteinExistence type="predicted"/>
<dbReference type="GO" id="GO:0005634">
    <property type="term" value="C:nucleus"/>
    <property type="evidence" value="ECO:0007669"/>
    <property type="project" value="TreeGrafter"/>
</dbReference>
<dbReference type="GO" id="GO:0030488">
    <property type="term" value="P:tRNA methylation"/>
    <property type="evidence" value="ECO:0007669"/>
    <property type="project" value="TreeGrafter"/>
</dbReference>
<dbReference type="Gene3D" id="3.40.50.150">
    <property type="entry name" value="Vaccinia Virus protein VP39"/>
    <property type="match status" value="1"/>
</dbReference>
<dbReference type="InterPro" id="IPR029063">
    <property type="entry name" value="SAM-dependent_MTases_sf"/>
</dbReference>
<dbReference type="CDD" id="cd02440">
    <property type="entry name" value="AdoMet_MTases"/>
    <property type="match status" value="1"/>
</dbReference>
<name>A0A8S2MXG8_9BILA</name>
<dbReference type="GO" id="GO:0008757">
    <property type="term" value="F:S-adenosylmethionine-dependent methyltransferase activity"/>
    <property type="evidence" value="ECO:0007669"/>
    <property type="project" value="InterPro"/>
</dbReference>
<dbReference type="PANTHER" id="PTHR13069:SF21">
    <property type="entry name" value="ALKYLATED DNA REPAIR PROTEIN ALKB HOMOLOG 8"/>
    <property type="match status" value="1"/>
</dbReference>
<feature type="domain" description="Methyltransferase type 11" evidence="3">
    <location>
        <begin position="61"/>
        <end position="151"/>
    </location>
</feature>